<feature type="domain" description="Glycosyltransferase subfamily 4-like N-terminal" evidence="7">
    <location>
        <begin position="522"/>
        <end position="688"/>
    </location>
</feature>
<feature type="transmembrane region" description="Helical" evidence="5">
    <location>
        <begin position="258"/>
        <end position="279"/>
    </location>
</feature>
<keyword evidence="2" id="KW-0328">Glycosyltransferase</keyword>
<feature type="transmembrane region" description="Helical" evidence="5">
    <location>
        <begin position="151"/>
        <end position="171"/>
    </location>
</feature>
<keyword evidence="3" id="KW-0808">Transferase</keyword>
<evidence type="ECO:0000256" key="3">
    <source>
        <dbReference type="ARBA" id="ARBA00022679"/>
    </source>
</evidence>
<protein>
    <recommendedName>
        <fullName evidence="1">D-inositol 3-phosphate glycosyltransferase</fullName>
    </recommendedName>
</protein>
<dbReference type="InterPro" id="IPR001296">
    <property type="entry name" value="Glyco_trans_1"/>
</dbReference>
<evidence type="ECO:0000256" key="1">
    <source>
        <dbReference type="ARBA" id="ARBA00021292"/>
    </source>
</evidence>
<feature type="transmembrane region" description="Helical" evidence="5">
    <location>
        <begin position="400"/>
        <end position="418"/>
    </location>
</feature>
<dbReference type="PANTHER" id="PTHR12526">
    <property type="entry name" value="GLYCOSYLTRANSFERASE"/>
    <property type="match status" value="1"/>
</dbReference>
<feature type="transmembrane region" description="Helical" evidence="5">
    <location>
        <begin position="332"/>
        <end position="350"/>
    </location>
</feature>
<evidence type="ECO:0000313" key="9">
    <source>
        <dbReference type="Proteomes" id="UP001500994"/>
    </source>
</evidence>
<accession>A0ABP6EPV7</accession>
<evidence type="ECO:0000256" key="2">
    <source>
        <dbReference type="ARBA" id="ARBA00022676"/>
    </source>
</evidence>
<sequence length="891" mass="91728">MPRTRPPAGSGDTPAAASPDATASPDAPPAADAGPDTPAGDSIGRGAVPLTASAVLVGAGNYGLSLMLVHLLPAPQFAVYSALSSVLLSVGTLAGATVPWVLAREVAASAPGSARRRLSVRSCLWLALGLSLLCSAAACGAVASYAGPGPLAGLAAACLMIWLNSVGAGYLQGCRRFVSLAGLRVAEVAVRIVVTVAAVLAGWGSAGAIGAFAIGAAVTSVAGLLALQGDLTDRRSAETTARERAAQRAGLWRHAGTVGGIQVLACVLFTLDVVVAAAVQGGSADLAPYQALLVLARVPLFLSTALATVVFPRLVPARAPGRGPGRSEAFRVAVRLHWIIGATVTAVIATCPDEVAGLVLPQHYAASAALLPPLVLAGFASATIAVMTVVFQAWGPSRPVIVTLSAACLLGGAGYALTSAHLPALAWSSATVTGAVAVLGTVLARRRVAGLGPAAGAAGPLVAGAAGAGVLMLLRPHPVLWAVAALAVALGALYAARPRRRRPGPYRVLHLGFEDPLQPGAGGGSIRTHEINRRFAVRGVEVTVLCAPWPGSTVTVRDGVRYLPLPTRLGPLVHKRFAPQLAYYAAVLTRLGLLVRRHDPDVVVEEFGVPFSSVCVPHLTRRPVVGVVQALAAEAKAREYRLPFDVVERRGVASHSWLVAVSDGLGAELGRRNPAAHIQVVPNGVDPAAFSRCTVPRGDHLLYLGRLETASKGLDLLLRAYARVAPVVTGDLHIAGHGPHAHRLRALADELGISDRVHWLGHIDGPDRFDLLASARLVCVPSRYETFGMVAAEALATGTPVLAFDIPNLCDLVTDDVGVRVPPGDLDAYAKALAALATDPAHCAALGANGPARVRHLDWERAAEAQLALYRRVSEGASQAVNPSPRPPRQH</sequence>
<dbReference type="CDD" id="cd03801">
    <property type="entry name" value="GT4_PimA-like"/>
    <property type="match status" value="1"/>
</dbReference>
<evidence type="ECO:0000259" key="6">
    <source>
        <dbReference type="Pfam" id="PF00534"/>
    </source>
</evidence>
<feature type="transmembrane region" description="Helical" evidence="5">
    <location>
        <begin position="424"/>
        <end position="444"/>
    </location>
</feature>
<feature type="transmembrane region" description="Helical" evidence="5">
    <location>
        <begin position="50"/>
        <end position="72"/>
    </location>
</feature>
<dbReference type="InterPro" id="IPR028098">
    <property type="entry name" value="Glyco_trans_4-like_N"/>
</dbReference>
<gene>
    <name evidence="8" type="ORF">GCM10009864_47380</name>
</gene>
<dbReference type="Pfam" id="PF00534">
    <property type="entry name" value="Glycos_transf_1"/>
    <property type="match status" value="1"/>
</dbReference>
<dbReference type="Pfam" id="PF13439">
    <property type="entry name" value="Glyco_transf_4"/>
    <property type="match status" value="1"/>
</dbReference>
<evidence type="ECO:0000256" key="5">
    <source>
        <dbReference type="SAM" id="Phobius"/>
    </source>
</evidence>
<feature type="transmembrane region" description="Helical" evidence="5">
    <location>
        <begin position="291"/>
        <end position="311"/>
    </location>
</feature>
<feature type="transmembrane region" description="Helical" evidence="5">
    <location>
        <begin position="78"/>
        <end position="102"/>
    </location>
</feature>
<feature type="transmembrane region" description="Helical" evidence="5">
    <location>
        <begin position="183"/>
        <end position="203"/>
    </location>
</feature>
<feature type="transmembrane region" description="Helical" evidence="5">
    <location>
        <begin position="123"/>
        <end position="145"/>
    </location>
</feature>
<evidence type="ECO:0000259" key="7">
    <source>
        <dbReference type="Pfam" id="PF13439"/>
    </source>
</evidence>
<reference evidence="9" key="1">
    <citation type="journal article" date="2019" name="Int. J. Syst. Evol. Microbiol.">
        <title>The Global Catalogue of Microorganisms (GCM) 10K type strain sequencing project: providing services to taxonomists for standard genome sequencing and annotation.</title>
        <authorList>
            <consortium name="The Broad Institute Genomics Platform"/>
            <consortium name="The Broad Institute Genome Sequencing Center for Infectious Disease"/>
            <person name="Wu L."/>
            <person name="Ma J."/>
        </authorList>
    </citation>
    <scope>NUCLEOTIDE SEQUENCE [LARGE SCALE GENOMIC DNA]</scope>
    <source>
        <strain evidence="9">JCM 16374</strain>
    </source>
</reference>
<feature type="transmembrane region" description="Helical" evidence="5">
    <location>
        <begin position="370"/>
        <end position="393"/>
    </location>
</feature>
<dbReference type="Proteomes" id="UP001500994">
    <property type="component" value="Unassembled WGS sequence"/>
</dbReference>
<feature type="domain" description="Glycosyl transferase family 1" evidence="6">
    <location>
        <begin position="701"/>
        <end position="851"/>
    </location>
</feature>
<evidence type="ECO:0000256" key="4">
    <source>
        <dbReference type="SAM" id="MobiDB-lite"/>
    </source>
</evidence>
<evidence type="ECO:0000313" key="8">
    <source>
        <dbReference type="EMBL" id="GAA2671595.1"/>
    </source>
</evidence>
<keyword evidence="5" id="KW-0472">Membrane</keyword>
<feature type="transmembrane region" description="Helical" evidence="5">
    <location>
        <begin position="209"/>
        <end position="227"/>
    </location>
</feature>
<proteinExistence type="predicted"/>
<keyword evidence="5" id="KW-0812">Transmembrane</keyword>
<feature type="compositionally biased region" description="Low complexity" evidence="4">
    <location>
        <begin position="10"/>
        <end position="41"/>
    </location>
</feature>
<dbReference type="Gene3D" id="3.40.50.2000">
    <property type="entry name" value="Glycogen Phosphorylase B"/>
    <property type="match status" value="2"/>
</dbReference>
<feature type="transmembrane region" description="Helical" evidence="5">
    <location>
        <begin position="479"/>
        <end position="496"/>
    </location>
</feature>
<keyword evidence="9" id="KW-1185">Reference proteome</keyword>
<feature type="transmembrane region" description="Helical" evidence="5">
    <location>
        <begin position="451"/>
        <end position="473"/>
    </location>
</feature>
<organism evidence="8 9">
    <name type="scientific">Streptomyces lunalinharesii</name>
    <dbReference type="NCBI Taxonomy" id="333384"/>
    <lineage>
        <taxon>Bacteria</taxon>
        <taxon>Bacillati</taxon>
        <taxon>Actinomycetota</taxon>
        <taxon>Actinomycetes</taxon>
        <taxon>Kitasatosporales</taxon>
        <taxon>Streptomycetaceae</taxon>
        <taxon>Streptomyces</taxon>
    </lineage>
</organism>
<name>A0ABP6EPV7_9ACTN</name>
<feature type="region of interest" description="Disordered" evidence="4">
    <location>
        <begin position="1"/>
        <end position="43"/>
    </location>
</feature>
<dbReference type="EMBL" id="BAAARK010000016">
    <property type="protein sequence ID" value="GAA2671595.1"/>
    <property type="molecule type" value="Genomic_DNA"/>
</dbReference>
<keyword evidence="5" id="KW-1133">Transmembrane helix</keyword>
<dbReference type="PANTHER" id="PTHR12526:SF636">
    <property type="entry name" value="BLL3647 PROTEIN"/>
    <property type="match status" value="1"/>
</dbReference>
<comment type="caution">
    <text evidence="8">The sequence shown here is derived from an EMBL/GenBank/DDBJ whole genome shotgun (WGS) entry which is preliminary data.</text>
</comment>
<dbReference type="SUPFAM" id="SSF53756">
    <property type="entry name" value="UDP-Glycosyltransferase/glycogen phosphorylase"/>
    <property type="match status" value="1"/>
</dbReference>